<dbReference type="InterPro" id="IPR001810">
    <property type="entry name" value="F-box_dom"/>
</dbReference>
<dbReference type="Pfam" id="PF00646">
    <property type="entry name" value="F-box"/>
    <property type="match status" value="1"/>
</dbReference>
<evidence type="ECO:0000259" key="1">
    <source>
        <dbReference type="PROSITE" id="PS50181"/>
    </source>
</evidence>
<dbReference type="CDD" id="cd22160">
    <property type="entry name" value="F-box_AtFBL13-like"/>
    <property type="match status" value="1"/>
</dbReference>
<dbReference type="InterPro" id="IPR053781">
    <property type="entry name" value="F-box_AtFBL13-like"/>
</dbReference>
<reference evidence="3" key="3">
    <citation type="submission" date="2015-04" db="UniProtKB">
        <authorList>
            <consortium name="EnsemblPlants"/>
        </authorList>
    </citation>
    <scope>IDENTIFICATION</scope>
    <source>
        <strain evidence="3">cv. Jemalong A17</strain>
    </source>
</reference>
<dbReference type="EnsemblPlants" id="AES66876">
    <property type="protein sequence ID" value="AES66876"/>
    <property type="gene ID" value="MTR_2g082800"/>
</dbReference>
<reference evidence="2 4" key="1">
    <citation type="journal article" date="2011" name="Nature">
        <title>The Medicago genome provides insight into the evolution of rhizobial symbioses.</title>
        <authorList>
            <person name="Young N.D."/>
            <person name="Debelle F."/>
            <person name="Oldroyd G.E."/>
            <person name="Geurts R."/>
            <person name="Cannon S.B."/>
            <person name="Udvardi M.K."/>
            <person name="Benedito V.A."/>
            <person name="Mayer K.F."/>
            <person name="Gouzy J."/>
            <person name="Schoof H."/>
            <person name="Van de Peer Y."/>
            <person name="Proost S."/>
            <person name="Cook D.R."/>
            <person name="Meyers B.C."/>
            <person name="Spannagl M."/>
            <person name="Cheung F."/>
            <person name="De Mita S."/>
            <person name="Krishnakumar V."/>
            <person name="Gundlach H."/>
            <person name="Zhou S."/>
            <person name="Mudge J."/>
            <person name="Bharti A.K."/>
            <person name="Murray J.D."/>
            <person name="Naoumkina M.A."/>
            <person name="Rosen B."/>
            <person name="Silverstein K.A."/>
            <person name="Tang H."/>
            <person name="Rombauts S."/>
            <person name="Zhao P.X."/>
            <person name="Zhou P."/>
            <person name="Barbe V."/>
            <person name="Bardou P."/>
            <person name="Bechner M."/>
            <person name="Bellec A."/>
            <person name="Berger A."/>
            <person name="Berges H."/>
            <person name="Bidwell S."/>
            <person name="Bisseling T."/>
            <person name="Choisne N."/>
            <person name="Couloux A."/>
            <person name="Denny R."/>
            <person name="Deshpande S."/>
            <person name="Dai X."/>
            <person name="Doyle J.J."/>
            <person name="Dudez A.M."/>
            <person name="Farmer A.D."/>
            <person name="Fouteau S."/>
            <person name="Franken C."/>
            <person name="Gibelin C."/>
            <person name="Gish J."/>
            <person name="Goldstein S."/>
            <person name="Gonzalez A.J."/>
            <person name="Green P.J."/>
            <person name="Hallab A."/>
            <person name="Hartog M."/>
            <person name="Hua A."/>
            <person name="Humphray S.J."/>
            <person name="Jeong D.H."/>
            <person name="Jing Y."/>
            <person name="Jocker A."/>
            <person name="Kenton S.M."/>
            <person name="Kim D.J."/>
            <person name="Klee K."/>
            <person name="Lai H."/>
            <person name="Lang C."/>
            <person name="Lin S."/>
            <person name="Macmil S.L."/>
            <person name="Magdelenat G."/>
            <person name="Matthews L."/>
            <person name="McCorrison J."/>
            <person name="Monaghan E.L."/>
            <person name="Mun J.H."/>
            <person name="Najar F.Z."/>
            <person name="Nicholson C."/>
            <person name="Noirot C."/>
            <person name="O'Bleness M."/>
            <person name="Paule C.R."/>
            <person name="Poulain J."/>
            <person name="Prion F."/>
            <person name="Qin B."/>
            <person name="Qu C."/>
            <person name="Retzel E.F."/>
            <person name="Riddle C."/>
            <person name="Sallet E."/>
            <person name="Samain S."/>
            <person name="Samson N."/>
            <person name="Sanders I."/>
            <person name="Saurat O."/>
            <person name="Scarpelli C."/>
            <person name="Schiex T."/>
            <person name="Segurens B."/>
            <person name="Severin A.J."/>
            <person name="Sherrier D.J."/>
            <person name="Shi R."/>
            <person name="Sims S."/>
            <person name="Singer S.R."/>
            <person name="Sinharoy S."/>
            <person name="Sterck L."/>
            <person name="Viollet A."/>
            <person name="Wang B.B."/>
            <person name="Wang K."/>
            <person name="Wang M."/>
            <person name="Wang X."/>
            <person name="Warfsmann J."/>
            <person name="Weissenbach J."/>
            <person name="White D.D."/>
            <person name="White J.D."/>
            <person name="Wiley G.B."/>
            <person name="Wincker P."/>
            <person name="Xing Y."/>
            <person name="Yang L."/>
            <person name="Yao Z."/>
            <person name="Ying F."/>
            <person name="Zhai J."/>
            <person name="Zhou L."/>
            <person name="Zuber A."/>
            <person name="Denarie J."/>
            <person name="Dixon R.A."/>
            <person name="May G.D."/>
            <person name="Schwartz D.C."/>
            <person name="Rogers J."/>
            <person name="Quetier F."/>
            <person name="Town C.D."/>
            <person name="Roe B.A."/>
        </authorList>
    </citation>
    <scope>NUCLEOTIDE SEQUENCE [LARGE SCALE GENOMIC DNA]</scope>
    <source>
        <strain evidence="2">A17</strain>
        <strain evidence="3 4">cv. Jemalong A17</strain>
    </source>
</reference>
<dbReference type="PANTHER" id="PTHR31900">
    <property type="entry name" value="F-BOX/RNI SUPERFAMILY PROTEIN-RELATED"/>
    <property type="match status" value="1"/>
</dbReference>
<dbReference type="InterPro" id="IPR050232">
    <property type="entry name" value="FBL13/AtMIF1-like"/>
</dbReference>
<sequence length="411" mass="46525">MVSSSVDAIGRCKHKLSKRQKSNKGQDLISNLPDHIIGCVLSFLPTKDAVSTSVLSKRWIYLWTFITKLDFDDIGYCSSNEIRKACFVDFVDRVLLRLNSEHIRSFSLKMSEKYDSSYINKWISIVINLRVRKLRVYLQNDLAVSSDPLLKCQSLEELVLSRCAITLSTFVCLSSLAVLNLYCIIISCSSSNDSKTLTLNFPVLRKFVTFGCILSGVKSVILQVPLLEVVSISYHPFYRTSHAEIKFYASRIATFCYYGHMSDTILFEGHSVASADITLYNKNKKSPQEIGIFVCKLLSINPECLKLSVHGCISQFVKHSFADIRPFKMLRHLELSFVGCNNLLGILLKSPCLETLILEEYYKGMLLSLANVPLCLVSTLKVLKFEIFGRSKRGLSVAKFFYRKWSGIGEN</sequence>
<dbReference type="OMA" id="LSINPEC"/>
<dbReference type="SUPFAM" id="SSF52058">
    <property type="entry name" value="L domain-like"/>
    <property type="match status" value="1"/>
</dbReference>
<dbReference type="HOGENOM" id="CLU_010721_14_0_1"/>
<dbReference type="AlphaFoldDB" id="G7IJK6"/>
<gene>
    <name evidence="2" type="ordered locus">MTR_2g082800</name>
</gene>
<dbReference type="PANTHER" id="PTHR31900:SF32">
    <property type="entry name" value="F-BOX_RNI_FBD-LIKE DOMAIN PROTEIN"/>
    <property type="match status" value="1"/>
</dbReference>
<dbReference type="InterPro" id="IPR036047">
    <property type="entry name" value="F-box-like_dom_sf"/>
</dbReference>
<organism evidence="2 4">
    <name type="scientific">Medicago truncatula</name>
    <name type="common">Barrel medic</name>
    <name type="synonym">Medicago tribuloides</name>
    <dbReference type="NCBI Taxonomy" id="3880"/>
    <lineage>
        <taxon>Eukaryota</taxon>
        <taxon>Viridiplantae</taxon>
        <taxon>Streptophyta</taxon>
        <taxon>Embryophyta</taxon>
        <taxon>Tracheophyta</taxon>
        <taxon>Spermatophyta</taxon>
        <taxon>Magnoliopsida</taxon>
        <taxon>eudicotyledons</taxon>
        <taxon>Gunneridae</taxon>
        <taxon>Pentapetalae</taxon>
        <taxon>rosids</taxon>
        <taxon>fabids</taxon>
        <taxon>Fabales</taxon>
        <taxon>Fabaceae</taxon>
        <taxon>Papilionoideae</taxon>
        <taxon>50 kb inversion clade</taxon>
        <taxon>NPAAA clade</taxon>
        <taxon>Hologalegina</taxon>
        <taxon>IRL clade</taxon>
        <taxon>Trifolieae</taxon>
        <taxon>Medicago</taxon>
    </lineage>
</organism>
<evidence type="ECO:0000313" key="2">
    <source>
        <dbReference type="EMBL" id="AES66876.1"/>
    </source>
</evidence>
<dbReference type="Gene3D" id="1.20.1280.50">
    <property type="match status" value="1"/>
</dbReference>
<dbReference type="EMBL" id="CM001218">
    <property type="protein sequence ID" value="AES66876.1"/>
    <property type="molecule type" value="Genomic_DNA"/>
</dbReference>
<protein>
    <submittedName>
        <fullName evidence="2">F-box/RNI/FBD-like domain protein</fullName>
    </submittedName>
</protein>
<evidence type="ECO:0000313" key="4">
    <source>
        <dbReference type="Proteomes" id="UP000002051"/>
    </source>
</evidence>
<proteinExistence type="predicted"/>
<dbReference type="Proteomes" id="UP000002051">
    <property type="component" value="Chromosome 2"/>
</dbReference>
<dbReference type="STRING" id="3880.G7IJK6"/>
<evidence type="ECO:0000313" key="3">
    <source>
        <dbReference type="EnsemblPlants" id="AES66876"/>
    </source>
</evidence>
<feature type="domain" description="F-box" evidence="1">
    <location>
        <begin position="26"/>
        <end position="59"/>
    </location>
</feature>
<dbReference type="PROSITE" id="PS50181">
    <property type="entry name" value="FBOX"/>
    <property type="match status" value="1"/>
</dbReference>
<dbReference type="SMART" id="SM00256">
    <property type="entry name" value="FBOX"/>
    <property type="match status" value="1"/>
</dbReference>
<dbReference type="PaxDb" id="3880-AES66876"/>
<accession>G7IJK6</accession>
<keyword evidence="4" id="KW-1185">Reference proteome</keyword>
<dbReference type="SUPFAM" id="SSF81383">
    <property type="entry name" value="F-box domain"/>
    <property type="match status" value="1"/>
</dbReference>
<reference evidence="2 4" key="2">
    <citation type="journal article" date="2014" name="BMC Genomics">
        <title>An improved genome release (version Mt4.0) for the model legume Medicago truncatula.</title>
        <authorList>
            <person name="Tang H."/>
            <person name="Krishnakumar V."/>
            <person name="Bidwell S."/>
            <person name="Rosen B."/>
            <person name="Chan A."/>
            <person name="Zhou S."/>
            <person name="Gentzbittel L."/>
            <person name="Childs K.L."/>
            <person name="Yandell M."/>
            <person name="Gundlach H."/>
            <person name="Mayer K.F."/>
            <person name="Schwartz D.C."/>
            <person name="Town C.D."/>
        </authorList>
    </citation>
    <scope>GENOME REANNOTATION</scope>
    <source>
        <strain evidence="3 4">cv. Jemalong A17</strain>
    </source>
</reference>
<name>G7IJK6_MEDTR</name>